<gene>
    <name evidence="1" type="ORF">NBR_LOCUS22163</name>
</gene>
<proteinExistence type="predicted"/>
<name>A0A0N4YY40_NIPBR</name>
<reference evidence="1 2" key="2">
    <citation type="submission" date="2018-11" db="EMBL/GenBank/DDBJ databases">
        <authorList>
            <consortium name="Pathogen Informatics"/>
        </authorList>
    </citation>
    <scope>NUCLEOTIDE SEQUENCE [LARGE SCALE GENOMIC DNA]</scope>
</reference>
<dbReference type="EMBL" id="UYSL01027495">
    <property type="protein sequence ID" value="VDL86786.1"/>
    <property type="molecule type" value="Genomic_DNA"/>
</dbReference>
<evidence type="ECO:0000313" key="2">
    <source>
        <dbReference type="Proteomes" id="UP000271162"/>
    </source>
</evidence>
<dbReference type="AlphaFoldDB" id="A0A0N4YY40"/>
<accession>A0A0N4YY40</accession>
<dbReference type="WBParaSite" id="NBR_0002216201-mRNA-1">
    <property type="protein sequence ID" value="NBR_0002216201-mRNA-1"/>
    <property type="gene ID" value="NBR_0002216201"/>
</dbReference>
<keyword evidence="2" id="KW-1185">Reference proteome</keyword>
<sequence length="71" mass="7869">MTDACQQGLTGLCLAVEEQAKAFMEITERDKKEQIAQVLKDYAAMEGKEDRVAWAELANGLGRNVSHILQC</sequence>
<reference evidence="3" key="1">
    <citation type="submission" date="2017-02" db="UniProtKB">
        <authorList>
            <consortium name="WormBaseParasite"/>
        </authorList>
    </citation>
    <scope>IDENTIFICATION</scope>
</reference>
<dbReference type="Proteomes" id="UP000271162">
    <property type="component" value="Unassembled WGS sequence"/>
</dbReference>
<evidence type="ECO:0000313" key="1">
    <source>
        <dbReference type="EMBL" id="VDL86786.1"/>
    </source>
</evidence>
<evidence type="ECO:0000313" key="3">
    <source>
        <dbReference type="WBParaSite" id="NBR_0002216201-mRNA-1"/>
    </source>
</evidence>
<organism evidence="3">
    <name type="scientific">Nippostrongylus brasiliensis</name>
    <name type="common">Rat hookworm</name>
    <dbReference type="NCBI Taxonomy" id="27835"/>
    <lineage>
        <taxon>Eukaryota</taxon>
        <taxon>Metazoa</taxon>
        <taxon>Ecdysozoa</taxon>
        <taxon>Nematoda</taxon>
        <taxon>Chromadorea</taxon>
        <taxon>Rhabditida</taxon>
        <taxon>Rhabditina</taxon>
        <taxon>Rhabditomorpha</taxon>
        <taxon>Strongyloidea</taxon>
        <taxon>Heligmosomidae</taxon>
        <taxon>Nippostrongylus</taxon>
    </lineage>
</organism>
<protein>
    <submittedName>
        <fullName evidence="3">Transcriptional regulator</fullName>
    </submittedName>
</protein>